<keyword evidence="4" id="KW-1185">Reference proteome</keyword>
<dbReference type="PANTHER" id="PTHR34465:SF5">
    <property type="entry name" value="OS11G0598900 PROTEIN"/>
    <property type="match status" value="1"/>
</dbReference>
<name>A0A5J9SN68_9POAL</name>
<dbReference type="Gramene" id="TVU00369">
    <property type="protein sequence ID" value="TVU00369"/>
    <property type="gene ID" value="EJB05_54190"/>
</dbReference>
<dbReference type="EMBL" id="RWGY01000597">
    <property type="protein sequence ID" value="TVU00369.1"/>
    <property type="molecule type" value="Genomic_DNA"/>
</dbReference>
<evidence type="ECO:0000256" key="1">
    <source>
        <dbReference type="SAM" id="MobiDB-lite"/>
    </source>
</evidence>
<dbReference type="OrthoDB" id="687976at2759"/>
<feature type="domain" description="DUF629" evidence="2">
    <location>
        <begin position="415"/>
        <end position="508"/>
    </location>
</feature>
<feature type="region of interest" description="Disordered" evidence="1">
    <location>
        <begin position="1"/>
        <end position="63"/>
    </location>
</feature>
<evidence type="ECO:0000313" key="4">
    <source>
        <dbReference type="Proteomes" id="UP000324897"/>
    </source>
</evidence>
<gene>
    <name evidence="3" type="ORF">EJB05_54190</name>
</gene>
<feature type="compositionally biased region" description="Basic and acidic residues" evidence="1">
    <location>
        <begin position="694"/>
        <end position="705"/>
    </location>
</feature>
<feature type="non-terminal residue" evidence="3">
    <location>
        <position position="1"/>
    </location>
</feature>
<feature type="compositionally biased region" description="Basic and acidic residues" evidence="1">
    <location>
        <begin position="677"/>
        <end position="687"/>
    </location>
</feature>
<dbReference type="AlphaFoldDB" id="A0A5J9SN68"/>
<evidence type="ECO:0000313" key="3">
    <source>
        <dbReference type="EMBL" id="TVU00369.1"/>
    </source>
</evidence>
<dbReference type="InterPro" id="IPR011990">
    <property type="entry name" value="TPR-like_helical_dom_sf"/>
</dbReference>
<dbReference type="Pfam" id="PF04780">
    <property type="entry name" value="DUF629"/>
    <property type="match status" value="1"/>
</dbReference>
<accession>A0A5J9SN68</accession>
<feature type="region of interest" description="Disordered" evidence="1">
    <location>
        <begin position="81"/>
        <end position="100"/>
    </location>
</feature>
<feature type="region of interest" description="Disordered" evidence="1">
    <location>
        <begin position="677"/>
        <end position="724"/>
    </location>
</feature>
<protein>
    <recommendedName>
        <fullName evidence="2">DUF629 domain-containing protein</fullName>
    </recommendedName>
</protein>
<organism evidence="3 4">
    <name type="scientific">Eragrostis curvula</name>
    <name type="common">weeping love grass</name>
    <dbReference type="NCBI Taxonomy" id="38414"/>
    <lineage>
        <taxon>Eukaryota</taxon>
        <taxon>Viridiplantae</taxon>
        <taxon>Streptophyta</taxon>
        <taxon>Embryophyta</taxon>
        <taxon>Tracheophyta</taxon>
        <taxon>Spermatophyta</taxon>
        <taxon>Magnoliopsida</taxon>
        <taxon>Liliopsida</taxon>
        <taxon>Poales</taxon>
        <taxon>Poaceae</taxon>
        <taxon>PACMAD clade</taxon>
        <taxon>Chloridoideae</taxon>
        <taxon>Eragrostideae</taxon>
        <taxon>Eragrostidinae</taxon>
        <taxon>Eragrostis</taxon>
    </lineage>
</organism>
<sequence>MSNSISAVASEAITAQSTPGSWSASTKGKSAMSATIGSWTPRQGRSTLGWSTRRPGRVADADEEGEAVRAALLLDLERATSHRRPGGISPNTTSAPRPASMDDVRAAARAVLLLDHEGDTDEALKQAHVLAAEHPKSAIAQRLVGDLRYAAAIRAAAGDGSEKEREAEAAAHLRAARHALLATRRLVPDCVGVAVALGDVFCASKMYGLAESEFRRAQRVPCPVDPADNNVTYGLYGDDEEESTAAERVEEARERARRLYATMAVEKLVPIAVERVLDVARDHGAAEGRKQAKRVAESFPNLARVQYLNAYMDLEFVCGLDAAIDRSAFLRRTLTSAERAAQAFPKSAVIASFHARLLFVLGEYDAAERECRRALVMKEPDDPQHDCIPPGSISGENRGARLMSLACEFHELPSDYWNSMSSERQQDFLFVRLDVLQGEYNKVDQLRAFTVSDVQSFVKEMGSWRYWVCPICVGNKKLLDTGLLLSHMCSKHPRAVLPRLQSVLDPKLTEKALEGDDSMDGLSFCQDSDQKDMITFDKRSDLFKWLFYAPSSGVGPKPFAEIRETKRHQGNMLLESIKERMKTLPADKSASEFAEALPEIHNLWHNFLRASVMDYRAIILTLARSFLWKELKKCMTEDQKAAAKFISSADIDAVFTEEGSIFTKEDDTDESLNIIESHEESKVHAADESSETTGNDRELEVHAADESSETTGNDPELSGPPVNITASVDDLDTRVKNLQIEPNSDGSITTSEASSKVCLETLSRYNDLDPDESIVVSQFGAAVMLR</sequence>
<dbReference type="PANTHER" id="PTHR34465">
    <property type="entry name" value="CARBOXYL-TERMINAL HYDROLASE-LIKE PROTEIN, PUTATIVE (DUF627 AND DUF629)-RELATED"/>
    <property type="match status" value="1"/>
</dbReference>
<evidence type="ECO:0000259" key="2">
    <source>
        <dbReference type="Pfam" id="PF04780"/>
    </source>
</evidence>
<feature type="compositionally biased region" description="Polar residues" evidence="1">
    <location>
        <begin position="1"/>
        <end position="50"/>
    </location>
</feature>
<dbReference type="Proteomes" id="UP000324897">
    <property type="component" value="Unassembled WGS sequence"/>
</dbReference>
<reference evidence="3 4" key="1">
    <citation type="journal article" date="2019" name="Sci. Rep.">
        <title>A high-quality genome of Eragrostis curvula grass provides insights into Poaceae evolution and supports new strategies to enhance forage quality.</title>
        <authorList>
            <person name="Carballo J."/>
            <person name="Santos B.A.C.M."/>
            <person name="Zappacosta D."/>
            <person name="Garbus I."/>
            <person name="Selva J.P."/>
            <person name="Gallo C.A."/>
            <person name="Diaz A."/>
            <person name="Albertini E."/>
            <person name="Caccamo M."/>
            <person name="Echenique V."/>
        </authorList>
    </citation>
    <scope>NUCLEOTIDE SEQUENCE [LARGE SCALE GENOMIC DNA]</scope>
    <source>
        <strain evidence="4">cv. Victoria</strain>
        <tissue evidence="3">Leaf</tissue>
    </source>
</reference>
<dbReference type="Gene3D" id="1.25.40.10">
    <property type="entry name" value="Tetratricopeptide repeat domain"/>
    <property type="match status" value="1"/>
</dbReference>
<proteinExistence type="predicted"/>
<comment type="caution">
    <text evidence="3">The sequence shown here is derived from an EMBL/GenBank/DDBJ whole genome shotgun (WGS) entry which is preliminary data.</text>
</comment>
<dbReference type="InterPro" id="IPR006865">
    <property type="entry name" value="DUF629"/>
</dbReference>